<organism evidence="2 3">
    <name type="scientific">Sporanaerobacter acetigenes DSM 13106</name>
    <dbReference type="NCBI Taxonomy" id="1123281"/>
    <lineage>
        <taxon>Bacteria</taxon>
        <taxon>Bacillati</taxon>
        <taxon>Bacillota</taxon>
        <taxon>Tissierellia</taxon>
        <taxon>Tissierellales</taxon>
        <taxon>Sporanaerobacteraceae</taxon>
        <taxon>Sporanaerobacter</taxon>
    </lineage>
</organism>
<dbReference type="RefSeq" id="WP_072745212.1">
    <property type="nucleotide sequence ID" value="NZ_FQXR01000018.1"/>
</dbReference>
<dbReference type="NCBIfam" id="TIGR02937">
    <property type="entry name" value="sigma70-ECF"/>
    <property type="match status" value="1"/>
</dbReference>
<dbReference type="Pfam" id="PF04545">
    <property type="entry name" value="Sigma70_r4"/>
    <property type="match status" value="1"/>
</dbReference>
<name>A0A1M5Z0E8_9FIRM</name>
<feature type="domain" description="RNA polymerase sigma-70 region 4" evidence="1">
    <location>
        <begin position="112"/>
        <end position="161"/>
    </location>
</feature>
<reference evidence="2 3" key="1">
    <citation type="submission" date="2016-11" db="EMBL/GenBank/DDBJ databases">
        <authorList>
            <person name="Jaros S."/>
            <person name="Januszkiewicz K."/>
            <person name="Wedrychowicz H."/>
        </authorList>
    </citation>
    <scope>NUCLEOTIDE SEQUENCE [LARGE SCALE GENOMIC DNA]</scope>
    <source>
        <strain evidence="2 3">DSM 13106</strain>
    </source>
</reference>
<dbReference type="OrthoDB" id="1656210at2"/>
<dbReference type="AlphaFoldDB" id="A0A1M5Z0E8"/>
<dbReference type="Gene3D" id="1.10.10.10">
    <property type="entry name" value="Winged helix-like DNA-binding domain superfamily/Winged helix DNA-binding domain"/>
    <property type="match status" value="1"/>
</dbReference>
<keyword evidence="3" id="KW-1185">Reference proteome</keyword>
<dbReference type="SUPFAM" id="SSF88659">
    <property type="entry name" value="Sigma3 and sigma4 domains of RNA polymerase sigma factors"/>
    <property type="match status" value="1"/>
</dbReference>
<protein>
    <submittedName>
        <fullName evidence="2">RNA polymerase sigma factor, sigma-70 family</fullName>
    </submittedName>
</protein>
<evidence type="ECO:0000313" key="2">
    <source>
        <dbReference type="EMBL" id="SHI17538.1"/>
    </source>
</evidence>
<dbReference type="InterPro" id="IPR014284">
    <property type="entry name" value="RNA_pol_sigma-70_dom"/>
</dbReference>
<dbReference type="Proteomes" id="UP000184389">
    <property type="component" value="Unassembled WGS sequence"/>
</dbReference>
<dbReference type="EMBL" id="FQXR01000018">
    <property type="protein sequence ID" value="SHI17538.1"/>
    <property type="molecule type" value="Genomic_DNA"/>
</dbReference>
<dbReference type="InterPro" id="IPR036388">
    <property type="entry name" value="WH-like_DNA-bd_sf"/>
</dbReference>
<evidence type="ECO:0000313" key="3">
    <source>
        <dbReference type="Proteomes" id="UP000184389"/>
    </source>
</evidence>
<dbReference type="GO" id="GO:0006352">
    <property type="term" value="P:DNA-templated transcription initiation"/>
    <property type="evidence" value="ECO:0007669"/>
    <property type="project" value="InterPro"/>
</dbReference>
<dbReference type="GO" id="GO:0003700">
    <property type="term" value="F:DNA-binding transcription factor activity"/>
    <property type="evidence" value="ECO:0007669"/>
    <property type="project" value="InterPro"/>
</dbReference>
<dbReference type="InterPro" id="IPR007630">
    <property type="entry name" value="RNA_pol_sigma70_r4"/>
</dbReference>
<gene>
    <name evidence="2" type="ORF">SAMN02745180_02587</name>
</gene>
<dbReference type="InterPro" id="IPR013324">
    <property type="entry name" value="RNA_pol_sigma_r3/r4-like"/>
</dbReference>
<dbReference type="STRING" id="1123281.SAMN02745180_02587"/>
<evidence type="ECO:0000259" key="1">
    <source>
        <dbReference type="Pfam" id="PF04545"/>
    </source>
</evidence>
<sequence>MSRNYKTSKKNRVNYIYYSANGQTVEVKPNQEGVTDTIIATLHKMDDLEVDANRREAYHAPVHFDSYQGKDEEDVAERNSYLIDPTSNPMESIIQSIEEEEHEKKLDKLRIAIETLKPQQKELIQKVFYEKRTNVDIAREEGVSETAIRNRLKRIYENLRKKI</sequence>
<proteinExistence type="predicted"/>
<accession>A0A1M5Z0E8</accession>